<keyword evidence="8 15" id="KW-0862">Zinc</keyword>
<dbReference type="PROSITE" id="PS01056">
    <property type="entry name" value="DNA_LIGASE_N2"/>
    <property type="match status" value="1"/>
</dbReference>
<dbReference type="InterPro" id="IPR013840">
    <property type="entry name" value="DNAligase_N"/>
</dbReference>
<evidence type="ECO:0000256" key="3">
    <source>
        <dbReference type="ARBA" id="ARBA00013308"/>
    </source>
</evidence>
<dbReference type="InterPro" id="IPR013839">
    <property type="entry name" value="DNAligase_adenylation"/>
</dbReference>
<evidence type="ECO:0000256" key="16">
    <source>
        <dbReference type="RuleBase" id="RU000618"/>
    </source>
</evidence>
<dbReference type="SMART" id="SM00292">
    <property type="entry name" value="BRCT"/>
    <property type="match status" value="1"/>
</dbReference>
<keyword evidence="12 15" id="KW-0464">Manganese</keyword>
<feature type="binding site" evidence="15">
    <location>
        <position position="144"/>
    </location>
    <ligand>
        <name>NAD(+)</name>
        <dbReference type="ChEBI" id="CHEBI:57540"/>
    </ligand>
</feature>
<keyword evidence="19" id="KW-1185">Reference proteome</keyword>
<gene>
    <name evidence="15 18" type="primary">ligA</name>
    <name evidence="18" type="ORF">EUV02_11495</name>
</gene>
<dbReference type="CDD" id="cd00114">
    <property type="entry name" value="LIGANc"/>
    <property type="match status" value="1"/>
</dbReference>
<keyword evidence="9 15" id="KW-0460">Magnesium</keyword>
<evidence type="ECO:0000256" key="8">
    <source>
        <dbReference type="ARBA" id="ARBA00022833"/>
    </source>
</evidence>
<dbReference type="Pfam" id="PF00533">
    <property type="entry name" value="BRCT"/>
    <property type="match status" value="1"/>
</dbReference>
<keyword evidence="11 15" id="KW-0234">DNA repair</keyword>
<dbReference type="Proteomes" id="UP000297737">
    <property type="component" value="Unassembled WGS sequence"/>
</dbReference>
<feature type="binding site" evidence="15">
    <location>
        <position position="415"/>
    </location>
    <ligand>
        <name>Zn(2+)</name>
        <dbReference type="ChEBI" id="CHEBI:29105"/>
    </ligand>
</feature>
<dbReference type="Gene3D" id="2.40.50.140">
    <property type="entry name" value="Nucleic acid-binding proteins"/>
    <property type="match status" value="1"/>
</dbReference>
<dbReference type="OrthoDB" id="9759736at2"/>
<feature type="binding site" evidence="15">
    <location>
        <position position="446"/>
    </location>
    <ligand>
        <name>Zn(2+)</name>
        <dbReference type="ChEBI" id="CHEBI:29105"/>
    </ligand>
</feature>
<comment type="cofactor">
    <cofactor evidence="15">
        <name>Mg(2+)</name>
        <dbReference type="ChEBI" id="CHEBI:18420"/>
    </cofactor>
    <cofactor evidence="15">
        <name>Mn(2+)</name>
        <dbReference type="ChEBI" id="CHEBI:29035"/>
    </cofactor>
</comment>
<protein>
    <recommendedName>
        <fullName evidence="3 15">DNA ligase</fullName>
        <ecNumber evidence="2 15">6.5.1.2</ecNumber>
    </recommendedName>
    <alternativeName>
        <fullName evidence="15">Polydeoxyribonucleotide synthase [NAD(+)]</fullName>
    </alternativeName>
</protein>
<dbReference type="SMART" id="SM00278">
    <property type="entry name" value="HhH1"/>
    <property type="match status" value="2"/>
</dbReference>
<dbReference type="GO" id="GO:0006281">
    <property type="term" value="P:DNA repair"/>
    <property type="evidence" value="ECO:0007669"/>
    <property type="project" value="UniProtKB-KW"/>
</dbReference>
<dbReference type="InterPro" id="IPR018239">
    <property type="entry name" value="DNA_ligase_AS"/>
</dbReference>
<evidence type="ECO:0000256" key="2">
    <source>
        <dbReference type="ARBA" id="ARBA00012722"/>
    </source>
</evidence>
<dbReference type="GO" id="GO:0003911">
    <property type="term" value="F:DNA ligase (NAD+) activity"/>
    <property type="evidence" value="ECO:0007669"/>
    <property type="project" value="UniProtKB-UniRule"/>
</dbReference>
<dbReference type="EC" id="6.5.1.2" evidence="2 15"/>
<feature type="binding site" evidence="15">
    <location>
        <begin position="87"/>
        <end position="88"/>
    </location>
    <ligand>
        <name>NAD(+)</name>
        <dbReference type="ChEBI" id="CHEBI:57540"/>
    </ligand>
</feature>
<dbReference type="EMBL" id="SIHO01000002">
    <property type="protein sequence ID" value="TFU03759.1"/>
    <property type="molecule type" value="Genomic_DNA"/>
</dbReference>
<dbReference type="NCBIfam" id="NF005932">
    <property type="entry name" value="PRK07956.1"/>
    <property type="match status" value="1"/>
</dbReference>
<dbReference type="InterPro" id="IPR003583">
    <property type="entry name" value="Hlx-hairpin-Hlx_DNA-bd_motif"/>
</dbReference>
<evidence type="ECO:0000259" key="17">
    <source>
        <dbReference type="PROSITE" id="PS50172"/>
    </source>
</evidence>
<dbReference type="FunFam" id="3.30.470.30:FF:000001">
    <property type="entry name" value="DNA ligase"/>
    <property type="match status" value="1"/>
</dbReference>
<dbReference type="GO" id="GO:0003677">
    <property type="term" value="F:DNA binding"/>
    <property type="evidence" value="ECO:0007669"/>
    <property type="project" value="InterPro"/>
</dbReference>
<comment type="caution">
    <text evidence="18">The sequence shown here is derived from an EMBL/GenBank/DDBJ whole genome shotgun (WGS) entry which is preliminary data.</text>
</comment>
<dbReference type="InterPro" id="IPR033136">
    <property type="entry name" value="DNA_ligase_CS"/>
</dbReference>
<dbReference type="FunFam" id="2.40.50.140:FF:000012">
    <property type="entry name" value="DNA ligase"/>
    <property type="match status" value="1"/>
</dbReference>
<evidence type="ECO:0000313" key="18">
    <source>
        <dbReference type="EMBL" id="TFU03759.1"/>
    </source>
</evidence>
<evidence type="ECO:0000256" key="11">
    <source>
        <dbReference type="ARBA" id="ARBA00023204"/>
    </source>
</evidence>
<comment type="caution">
    <text evidence="15">Lacks conserved residue(s) required for the propagation of feature annotation.</text>
</comment>
<feature type="active site" description="N6-AMP-lysine intermediate" evidence="15">
    <location>
        <position position="123"/>
    </location>
</feature>
<dbReference type="Pfam" id="PF03120">
    <property type="entry name" value="OB_DNA_ligase"/>
    <property type="match status" value="1"/>
</dbReference>
<evidence type="ECO:0000313" key="19">
    <source>
        <dbReference type="Proteomes" id="UP000297737"/>
    </source>
</evidence>
<dbReference type="SMART" id="SM00532">
    <property type="entry name" value="LIGANc"/>
    <property type="match status" value="1"/>
</dbReference>
<feature type="binding site" evidence="15">
    <location>
        <position position="320"/>
    </location>
    <ligand>
        <name>NAD(+)</name>
        <dbReference type="ChEBI" id="CHEBI:57540"/>
    </ligand>
</feature>
<dbReference type="Pfam" id="PF01653">
    <property type="entry name" value="DNA_ligase_aden"/>
    <property type="match status" value="1"/>
</dbReference>
<reference evidence="18 19" key="1">
    <citation type="submission" date="2019-02" db="EMBL/GenBank/DDBJ databases">
        <title>Polymorphobacter sp. isolated from the lake at the Tibet of China.</title>
        <authorList>
            <person name="Li A."/>
        </authorList>
    </citation>
    <scope>NUCLEOTIDE SEQUENCE [LARGE SCALE GENOMIC DNA]</scope>
    <source>
        <strain evidence="18 19">DJ1R-1</strain>
    </source>
</reference>
<dbReference type="SUPFAM" id="SSF52113">
    <property type="entry name" value="BRCT domain"/>
    <property type="match status" value="1"/>
</dbReference>
<evidence type="ECO:0000256" key="13">
    <source>
        <dbReference type="ARBA" id="ARBA00034005"/>
    </source>
</evidence>
<feature type="domain" description="BRCT" evidence="17">
    <location>
        <begin position="768"/>
        <end position="838"/>
    </location>
</feature>
<evidence type="ECO:0000256" key="5">
    <source>
        <dbReference type="ARBA" id="ARBA00022705"/>
    </source>
</evidence>
<dbReference type="GO" id="GO:0046872">
    <property type="term" value="F:metal ion binding"/>
    <property type="evidence" value="ECO:0007669"/>
    <property type="project" value="UniProtKB-KW"/>
</dbReference>
<dbReference type="InterPro" id="IPR001357">
    <property type="entry name" value="BRCT_dom"/>
</dbReference>
<dbReference type="PANTHER" id="PTHR23389">
    <property type="entry name" value="CHROMOSOME TRANSMISSION FIDELITY FACTOR 18"/>
    <property type="match status" value="1"/>
</dbReference>
<accession>A0A4Y9EQY8</accession>
<keyword evidence="6 15" id="KW-0479">Metal-binding</keyword>
<feature type="binding site" evidence="15">
    <location>
        <position position="121"/>
    </location>
    <ligand>
        <name>NAD(+)</name>
        <dbReference type="ChEBI" id="CHEBI:57540"/>
    </ligand>
</feature>
<keyword evidence="10 15" id="KW-0520">NAD</keyword>
<dbReference type="GO" id="GO:0005829">
    <property type="term" value="C:cytosol"/>
    <property type="evidence" value="ECO:0007669"/>
    <property type="project" value="TreeGrafter"/>
</dbReference>
<dbReference type="PANTHER" id="PTHR23389:SF9">
    <property type="entry name" value="DNA LIGASE"/>
    <property type="match status" value="1"/>
</dbReference>
<dbReference type="RefSeq" id="WP_135246351.1">
    <property type="nucleotide sequence ID" value="NZ_SIHO01000002.1"/>
</dbReference>
<evidence type="ECO:0000256" key="4">
    <source>
        <dbReference type="ARBA" id="ARBA00022598"/>
    </source>
</evidence>
<dbReference type="SUPFAM" id="SSF47781">
    <property type="entry name" value="RuvA domain 2-like"/>
    <property type="match status" value="1"/>
</dbReference>
<proteinExistence type="inferred from homology"/>
<dbReference type="GO" id="GO:0006260">
    <property type="term" value="P:DNA replication"/>
    <property type="evidence" value="ECO:0007669"/>
    <property type="project" value="UniProtKB-KW"/>
</dbReference>
<evidence type="ECO:0000256" key="15">
    <source>
        <dbReference type="HAMAP-Rule" id="MF_01588"/>
    </source>
</evidence>
<dbReference type="SUPFAM" id="SSF56091">
    <property type="entry name" value="DNA ligase/mRNA capping enzyme, catalytic domain"/>
    <property type="match status" value="1"/>
</dbReference>
<name>A0A4Y9EQY8_9SPHN</name>
<dbReference type="InterPro" id="IPR010994">
    <property type="entry name" value="RuvA_2-like"/>
</dbReference>
<evidence type="ECO:0000256" key="7">
    <source>
        <dbReference type="ARBA" id="ARBA00022763"/>
    </source>
</evidence>
<dbReference type="Gene3D" id="1.10.287.610">
    <property type="entry name" value="Helix hairpin bin"/>
    <property type="match status" value="1"/>
</dbReference>
<dbReference type="InterPro" id="IPR036420">
    <property type="entry name" value="BRCT_dom_sf"/>
</dbReference>
<organism evidence="18 19">
    <name type="scientific">Glacieibacterium arshaanense</name>
    <dbReference type="NCBI Taxonomy" id="2511025"/>
    <lineage>
        <taxon>Bacteria</taxon>
        <taxon>Pseudomonadati</taxon>
        <taxon>Pseudomonadota</taxon>
        <taxon>Alphaproteobacteria</taxon>
        <taxon>Sphingomonadales</taxon>
        <taxon>Sphingosinicellaceae</taxon>
        <taxon>Glacieibacterium</taxon>
    </lineage>
</organism>
<evidence type="ECO:0000256" key="9">
    <source>
        <dbReference type="ARBA" id="ARBA00022842"/>
    </source>
</evidence>
<dbReference type="PROSITE" id="PS50172">
    <property type="entry name" value="BRCT"/>
    <property type="match status" value="1"/>
</dbReference>
<evidence type="ECO:0000256" key="14">
    <source>
        <dbReference type="ARBA" id="ARBA00060881"/>
    </source>
</evidence>
<evidence type="ECO:0000256" key="6">
    <source>
        <dbReference type="ARBA" id="ARBA00022723"/>
    </source>
</evidence>
<comment type="similarity">
    <text evidence="14 15">Belongs to the NAD-dependent DNA ligase family. LigA subfamily.</text>
</comment>
<keyword evidence="7 15" id="KW-0227">DNA damage</keyword>
<evidence type="ECO:0000256" key="12">
    <source>
        <dbReference type="ARBA" id="ARBA00023211"/>
    </source>
</evidence>
<sequence length="848" mass="92316">MDEKLTEAEAAAELARLAAEIARHGAAYHTHDAPEITDAEYDALVRRNAELEAAFPHLKRADSPSETVGAAPASGFGKIVHARPMLSLDNAFEDDDVTAFVTKVRRFLLLDAETLVRLTAEPKIDGLSASLRYENRVLVSGATRGDGTTGEDVTANLRTVADIPQTLPADAPDVVEVRGEVYMAKDDFLRLNETQAANGDKPFANPRNAAAGSLRQLDVAVTRARPLRFFAHGWGELSAVPADTQAGVMAAFARWGFPVSDRLVTCDSVDAALGVYRAIETDRADLPFDIDGVVYKVDRLDWQERLGQVARSPRWAIAHKFPAEKAVTRLLAIDIQVGRTGVLTPVARLEPVGVGGVIVTNATLHNADEIARQGLRVGDLVRVQRAGDVIPQILGWVTPPAEHDALPVFEFPHECPICGSPAVREFSLRSTSRDPVKRRCTGGLTCSAQFERSVEYFCGKGGLDIENLGPETISDLISRQLIRSLADIFELSEHKAELLQIPGFKEKKVENILAAIRGRMVVPVNRLLQALGFRLIGAERSKLICSHFDTLEMLQDVCDGIAAAKREIWSNLAEKMQQAGLPINFDVLDLRLSVRMSQARMLGALSEFEHVEKNGPVATKALLENIVSKLGKKPNFSPSSSTLKSAIKRFSANFSPSNDGNFENYVSKKTFRILKIAVQESQSLIANSYSAKNDIKIRDVLVVFSNNINDINRSIELDEHALRILTDIEGIHTATADSLVDNMTSIANKNEIDRISKLLDVQRYERIFRQSEVEGKTVVFTGALTSMSRDEAKAQAEALGAKVAGSVSAKTDLVIAGTDAGSKLAKAQALGVTVIDEDGWRALVARAG</sequence>
<dbReference type="InterPro" id="IPR004150">
    <property type="entry name" value="NAD_DNA_ligase_OB"/>
</dbReference>
<dbReference type="InterPro" id="IPR001679">
    <property type="entry name" value="DNA_ligase"/>
</dbReference>
<keyword evidence="4 15" id="KW-0436">Ligase</keyword>
<dbReference type="Gene3D" id="6.20.10.30">
    <property type="match status" value="1"/>
</dbReference>
<dbReference type="Gene3D" id="1.10.150.20">
    <property type="entry name" value="5' to 3' exonuclease, C-terminal subdomain"/>
    <property type="match status" value="1"/>
</dbReference>
<comment type="function">
    <text evidence="1 15">DNA ligase that catalyzes the formation of phosphodiester linkages between 5'-phosphoryl and 3'-hydroxyl groups in double-stranded DNA using NAD as a coenzyme and as the energy source for the reaction. It is essential for DNA replication and repair of damaged DNA.</text>
</comment>
<dbReference type="HAMAP" id="MF_01588">
    <property type="entry name" value="DNA_ligase_A"/>
    <property type="match status" value="1"/>
</dbReference>
<feature type="binding site" evidence="15">
    <location>
        <position position="418"/>
    </location>
    <ligand>
        <name>Zn(2+)</name>
        <dbReference type="ChEBI" id="CHEBI:29105"/>
    </ligand>
</feature>
<evidence type="ECO:0000256" key="1">
    <source>
        <dbReference type="ARBA" id="ARBA00004067"/>
    </source>
</evidence>
<dbReference type="CDD" id="cd17748">
    <property type="entry name" value="BRCT_DNA_ligase_like"/>
    <property type="match status" value="1"/>
</dbReference>
<feature type="binding site" evidence="15">
    <location>
        <begin position="38"/>
        <end position="42"/>
    </location>
    <ligand>
        <name>NAD(+)</name>
        <dbReference type="ChEBI" id="CHEBI:57540"/>
    </ligand>
</feature>
<dbReference type="Pfam" id="PF14520">
    <property type="entry name" value="HHH_5"/>
    <property type="match status" value="1"/>
</dbReference>
<dbReference type="SUPFAM" id="SSF50249">
    <property type="entry name" value="Nucleic acid-binding proteins"/>
    <property type="match status" value="1"/>
</dbReference>
<dbReference type="PROSITE" id="PS01055">
    <property type="entry name" value="DNA_LIGASE_N1"/>
    <property type="match status" value="1"/>
</dbReference>
<comment type="catalytic activity">
    <reaction evidence="13 15 16">
        <text>NAD(+) + (deoxyribonucleotide)n-3'-hydroxyl + 5'-phospho-(deoxyribonucleotide)m = (deoxyribonucleotide)n+m + AMP + beta-nicotinamide D-nucleotide.</text>
        <dbReference type="EC" id="6.5.1.2"/>
    </reaction>
</comment>
<dbReference type="Gene3D" id="3.40.50.10190">
    <property type="entry name" value="BRCT domain"/>
    <property type="match status" value="1"/>
</dbReference>
<dbReference type="NCBIfam" id="TIGR00575">
    <property type="entry name" value="dnlj"/>
    <property type="match status" value="1"/>
</dbReference>
<feature type="binding site" evidence="15">
    <location>
        <position position="180"/>
    </location>
    <ligand>
        <name>NAD(+)</name>
        <dbReference type="ChEBI" id="CHEBI:57540"/>
    </ligand>
</feature>
<evidence type="ECO:0000256" key="10">
    <source>
        <dbReference type="ARBA" id="ARBA00023027"/>
    </source>
</evidence>
<dbReference type="AlphaFoldDB" id="A0A4Y9EQY8"/>
<keyword evidence="5 15" id="KW-0235">DNA replication</keyword>
<feature type="binding site" evidence="15">
    <location>
        <position position="296"/>
    </location>
    <ligand>
        <name>NAD(+)</name>
        <dbReference type="ChEBI" id="CHEBI:57540"/>
    </ligand>
</feature>
<dbReference type="Gene3D" id="3.30.470.30">
    <property type="entry name" value="DNA ligase/mRNA capping enzyme"/>
    <property type="match status" value="1"/>
</dbReference>
<dbReference type="InterPro" id="IPR012340">
    <property type="entry name" value="NA-bd_OB-fold"/>
</dbReference>